<dbReference type="RefSeq" id="WP_163146974.1">
    <property type="nucleotide sequence ID" value="NZ_WHZX01000014.1"/>
</dbReference>
<comment type="caution">
    <text evidence="7">The sequence shown here is derived from an EMBL/GenBank/DDBJ whole genome shotgun (WGS) entry which is preliminary data.</text>
</comment>
<feature type="domain" description="SpaA-like prealbumin fold" evidence="6">
    <location>
        <begin position="828"/>
        <end position="919"/>
    </location>
</feature>
<dbReference type="AlphaFoldDB" id="A0A7K3TDR9"/>
<protein>
    <recommendedName>
        <fullName evidence="6">SpaA-like prealbumin fold domain-containing protein</fullName>
    </recommendedName>
</protein>
<feature type="region of interest" description="Disordered" evidence="4">
    <location>
        <begin position="1011"/>
        <end position="1033"/>
    </location>
</feature>
<dbReference type="InterPro" id="IPR041033">
    <property type="entry name" value="SpaA_PFL_dom_1"/>
</dbReference>
<dbReference type="PANTHER" id="PTHR36108:SF13">
    <property type="entry name" value="COLOSSIN-B-RELATED"/>
    <property type="match status" value="1"/>
</dbReference>
<evidence type="ECO:0000256" key="3">
    <source>
        <dbReference type="ARBA" id="ARBA00022729"/>
    </source>
</evidence>
<keyword evidence="5" id="KW-1133">Transmembrane helix</keyword>
<evidence type="ECO:0000256" key="5">
    <source>
        <dbReference type="SAM" id="Phobius"/>
    </source>
</evidence>
<feature type="region of interest" description="Disordered" evidence="4">
    <location>
        <begin position="528"/>
        <end position="560"/>
    </location>
</feature>
<feature type="domain" description="SpaA-like prealbumin fold" evidence="6">
    <location>
        <begin position="732"/>
        <end position="772"/>
    </location>
</feature>
<dbReference type="Gene3D" id="2.60.40.10">
    <property type="entry name" value="Immunoglobulins"/>
    <property type="match status" value="3"/>
</dbReference>
<accession>A0A7K3TDR9</accession>
<keyword evidence="5" id="KW-0472">Membrane</keyword>
<name>A0A7K3TDR9_9BIFI</name>
<dbReference type="PANTHER" id="PTHR36108">
    <property type="entry name" value="COLOSSIN-B-RELATED"/>
    <property type="match status" value="1"/>
</dbReference>
<organism evidence="7 8">
    <name type="scientific">Bifidobacterium ramosum</name>
    <dbReference type="NCBI Taxonomy" id="1798158"/>
    <lineage>
        <taxon>Bacteria</taxon>
        <taxon>Bacillati</taxon>
        <taxon>Actinomycetota</taxon>
        <taxon>Actinomycetes</taxon>
        <taxon>Bifidobacteriales</taxon>
        <taxon>Bifidobacteriaceae</taxon>
        <taxon>Bifidobacterium</taxon>
    </lineage>
</organism>
<evidence type="ECO:0000313" key="8">
    <source>
        <dbReference type="Proteomes" id="UP000469943"/>
    </source>
</evidence>
<dbReference type="InterPro" id="IPR013783">
    <property type="entry name" value="Ig-like_fold"/>
</dbReference>
<feature type="compositionally biased region" description="Polar residues" evidence="4">
    <location>
        <begin position="532"/>
        <end position="560"/>
    </location>
</feature>
<gene>
    <name evidence="7" type="ORF">GFD24_11045</name>
</gene>
<dbReference type="EMBL" id="WHZX01000014">
    <property type="protein sequence ID" value="NEG72727.1"/>
    <property type="molecule type" value="Genomic_DNA"/>
</dbReference>
<comment type="similarity">
    <text evidence="1">Belongs to the serine-aspartate repeat-containing protein (SDr) family.</text>
</comment>
<evidence type="ECO:0000313" key="7">
    <source>
        <dbReference type="EMBL" id="NEG72727.1"/>
    </source>
</evidence>
<evidence type="ECO:0000256" key="4">
    <source>
        <dbReference type="SAM" id="MobiDB-lite"/>
    </source>
</evidence>
<evidence type="ECO:0000256" key="1">
    <source>
        <dbReference type="ARBA" id="ARBA00007257"/>
    </source>
</evidence>
<dbReference type="Pfam" id="PF17802">
    <property type="entry name" value="SpaA"/>
    <property type="match status" value="2"/>
</dbReference>
<keyword evidence="5" id="KW-0812">Transmembrane</keyword>
<keyword evidence="2" id="KW-0964">Secreted</keyword>
<evidence type="ECO:0000256" key="2">
    <source>
        <dbReference type="ARBA" id="ARBA00022525"/>
    </source>
</evidence>
<dbReference type="Proteomes" id="UP000469943">
    <property type="component" value="Unassembled WGS sequence"/>
</dbReference>
<reference evidence="7 8" key="1">
    <citation type="submission" date="2019-10" db="EMBL/GenBank/DDBJ databases">
        <title>Bifidobacterium from non-human primates.</title>
        <authorList>
            <person name="Modesto M."/>
        </authorList>
    </citation>
    <scope>NUCLEOTIDE SEQUENCE [LARGE SCALE GENOMIC DNA]</scope>
    <source>
        <strain evidence="7 8">TREM</strain>
    </source>
</reference>
<keyword evidence="3" id="KW-0732">Signal</keyword>
<evidence type="ECO:0000259" key="6">
    <source>
        <dbReference type="Pfam" id="PF17802"/>
    </source>
</evidence>
<dbReference type="GO" id="GO:0005975">
    <property type="term" value="P:carbohydrate metabolic process"/>
    <property type="evidence" value="ECO:0007669"/>
    <property type="project" value="UniProtKB-ARBA"/>
</dbReference>
<feature type="transmembrane region" description="Helical" evidence="5">
    <location>
        <begin position="1139"/>
        <end position="1157"/>
    </location>
</feature>
<sequence>MTIVKSITADKDAAITVTRNVTLTSTVASGTSLKPADGDTEGSLFNVGSADGKAIGNLTIGTGAQEKFAYSGTGNAALSRRFATVYKGSSLTINGGTFSYIDVGDRYDIAERIYDNGRLVEERGATAGVAINRGGAITVNSGVFDHISTRNQFFTGVFQQKAGSITVNNGTFSSNTGVNGAVISNASTGDNEGGDITVANGSFTGNKALGAGGGVISQDDGNLVISGGLFKGNGQDPGSCSTDDGNSVCRQMKSGGGAIHADGKGSVTIQGDVKFIQNYAKAWSWGSGGGALWIKGTLRIRNKSVTDANGKTTILRPTFEENYASVSKPATNGNREASKVERGGAGGALFLEEGSVAYLTGGVFAWNVSGYLGGAIYTEINSTTYVGRTATYSNVAGHFGGGLWFCPSGSSTASEGGNVAVFDNDVDQNIDANTQNLSSKTGFLTEAGADLALMNPYKKWNDETLKTLQPTQFKLLSSWFTDRTEQTVEWYKDGIPKEEASGFYDSWLPNTGGATGHGTVAVHADGPRYQAGASSNDKVINESTTKPESTTSNDKVINESTTKPESTTLYLYVPQSAEHTKLAEQQSDKTTTKFTTGVGLKAEVLPTADKQQAIDSAQILVYDNSARLSGGGIGSNGVIAFATPYTASWSKAAQDASGNTTDTLLSGSEWELSIQQSALEDKQAASPYMEEDFRPQACQAVDEANKKNCWSFDASTKTWSVTVSDDGFADTNPDVGKIGVENLQPGTYTLKETKAPTGYKASNITYTFTIKTPTGNAIPEDPTIYEVQEDGTADSSVSGNKIGNAPLPGVSWGKVDTDSGAFLSESQWTVTKYKSANSSELTDTRWTVTDCVHNKDKGIDCSRAENNGDELADHDNDEGKFNISGLDPGKYQLRESATPNGYWDPELSETYVFTIPDKNASANNQSVTLYQADGKTPVGSAGTNSANIVNKLPQISWKKVAKDSGSIIDSSSTEWAITGPVAVLTDGDAVTDSPENVESVTASVVDCSSRSGSTSDSCDQHATGLQQSGTGTSARYSYNDLDNAKGFLTISGLQRPTAEQDAAGIRYQYVLTETKAPDGYVKSAKEYVFSIGARESDSNLTVGESCSSEVGGTNCIPNVKTVSALPLTGGPGNWAACDWMLVGGGIAAVAIAALALTNEWRKRKVAIV</sequence>
<proteinExistence type="inferred from homology"/>
<feature type="compositionally biased region" description="Polar residues" evidence="4">
    <location>
        <begin position="1023"/>
        <end position="1033"/>
    </location>
</feature>